<dbReference type="PROSITE" id="PS51257">
    <property type="entry name" value="PROKAR_LIPOPROTEIN"/>
    <property type="match status" value="1"/>
</dbReference>
<evidence type="ECO:0000256" key="2">
    <source>
        <dbReference type="ARBA" id="ARBA00013194"/>
    </source>
</evidence>
<keyword evidence="4 6" id="KW-0413">Isomerase</keyword>
<dbReference type="Proteomes" id="UP001597533">
    <property type="component" value="Unassembled WGS sequence"/>
</dbReference>
<gene>
    <name evidence="6" type="ORF">ACFS5M_11760</name>
</gene>
<dbReference type="InterPro" id="IPR046357">
    <property type="entry name" value="PPIase_dom_sf"/>
</dbReference>
<dbReference type="PROSITE" id="PS50059">
    <property type="entry name" value="FKBP_PPIASE"/>
    <property type="match status" value="1"/>
</dbReference>
<dbReference type="GO" id="GO:0003755">
    <property type="term" value="F:peptidyl-prolyl cis-trans isomerase activity"/>
    <property type="evidence" value="ECO:0007669"/>
    <property type="project" value="UniProtKB-EC"/>
</dbReference>
<evidence type="ECO:0000313" key="6">
    <source>
        <dbReference type="EMBL" id="MFD2824346.1"/>
    </source>
</evidence>
<evidence type="ECO:0000256" key="3">
    <source>
        <dbReference type="ARBA" id="ARBA00023110"/>
    </source>
</evidence>
<evidence type="ECO:0000256" key="1">
    <source>
        <dbReference type="ARBA" id="ARBA00000971"/>
    </source>
</evidence>
<accession>A0ABW5WSC7</accession>
<feature type="domain" description="PPIase FKBP-type" evidence="5">
    <location>
        <begin position="130"/>
        <end position="234"/>
    </location>
</feature>
<comment type="caution">
    <text evidence="6">The sequence shown here is derived from an EMBL/GenBank/DDBJ whole genome shotgun (WGS) entry which is preliminary data.</text>
</comment>
<name>A0ABW5WSC7_9FLAO</name>
<proteinExistence type="predicted"/>
<evidence type="ECO:0000313" key="7">
    <source>
        <dbReference type="Proteomes" id="UP001597533"/>
    </source>
</evidence>
<keyword evidence="7" id="KW-1185">Reference proteome</keyword>
<dbReference type="RefSeq" id="WP_183488338.1">
    <property type="nucleotide sequence ID" value="NZ_JBHUOV010000007.1"/>
</dbReference>
<reference evidence="7" key="1">
    <citation type="journal article" date="2019" name="Int. J. Syst. Evol. Microbiol.">
        <title>The Global Catalogue of Microorganisms (GCM) 10K type strain sequencing project: providing services to taxonomists for standard genome sequencing and annotation.</title>
        <authorList>
            <consortium name="The Broad Institute Genomics Platform"/>
            <consortium name="The Broad Institute Genome Sequencing Center for Infectious Disease"/>
            <person name="Wu L."/>
            <person name="Ma J."/>
        </authorList>
    </citation>
    <scope>NUCLEOTIDE SEQUENCE [LARGE SCALE GENOMIC DNA]</scope>
    <source>
        <strain evidence="7">KCTC 32141</strain>
    </source>
</reference>
<dbReference type="InterPro" id="IPR001179">
    <property type="entry name" value="PPIase_FKBP_dom"/>
</dbReference>
<dbReference type="SUPFAM" id="SSF54534">
    <property type="entry name" value="FKBP-like"/>
    <property type="match status" value="1"/>
</dbReference>
<sequence length="343" mass="38105">MKLRKITLGIAALMVTVTSCNKDDESTSTVPDRDRAEVYAEDIVEIEEYLETHFYNYEEFDFGDPYSLANDTYKIVVSEIPEGNPDNVTSLMDSPELSFKMVTDPSDETIEYKLYYLTVREGLGSHLNFIDQAFVSYEGTLSDETVFDSAVTPVSFNLTTVGLTSGVVTGFRESLLEFKTSTGFTDNGDGTLTYHGHGIGMSFIPSGIGYFSQPIGDVDSYTPIFFKFNLVDTVILDHDNDGIPSYLEDLDGDKDVFSDDTDEDVSPNFLDTNDDGDSLLTVDEIEKVEYIVDTNIGEMEPILASNEYEVDRSEEDGVITINTIILTDSNSDGIPDYLDDTIE</sequence>
<dbReference type="EC" id="5.2.1.8" evidence="2 4"/>
<protein>
    <recommendedName>
        <fullName evidence="2 4">peptidylprolyl isomerase</fullName>
        <ecNumber evidence="2 4">5.2.1.8</ecNumber>
    </recommendedName>
</protein>
<dbReference type="EMBL" id="JBHUOV010000007">
    <property type="protein sequence ID" value="MFD2824346.1"/>
    <property type="molecule type" value="Genomic_DNA"/>
</dbReference>
<evidence type="ECO:0000259" key="5">
    <source>
        <dbReference type="PROSITE" id="PS50059"/>
    </source>
</evidence>
<comment type="catalytic activity">
    <reaction evidence="1 4">
        <text>[protein]-peptidylproline (omega=180) = [protein]-peptidylproline (omega=0)</text>
        <dbReference type="Rhea" id="RHEA:16237"/>
        <dbReference type="Rhea" id="RHEA-COMP:10747"/>
        <dbReference type="Rhea" id="RHEA-COMP:10748"/>
        <dbReference type="ChEBI" id="CHEBI:83833"/>
        <dbReference type="ChEBI" id="CHEBI:83834"/>
        <dbReference type="EC" id="5.2.1.8"/>
    </reaction>
</comment>
<dbReference type="Gene3D" id="3.10.50.40">
    <property type="match status" value="1"/>
</dbReference>
<organism evidence="6 7">
    <name type="scientific">Lacinutrix iliipiscaria</name>
    <dbReference type="NCBI Taxonomy" id="1230532"/>
    <lineage>
        <taxon>Bacteria</taxon>
        <taxon>Pseudomonadati</taxon>
        <taxon>Bacteroidota</taxon>
        <taxon>Flavobacteriia</taxon>
        <taxon>Flavobacteriales</taxon>
        <taxon>Flavobacteriaceae</taxon>
        <taxon>Lacinutrix</taxon>
    </lineage>
</organism>
<keyword evidence="3 4" id="KW-0697">Rotamase</keyword>
<evidence type="ECO:0000256" key="4">
    <source>
        <dbReference type="PROSITE-ProRule" id="PRU00277"/>
    </source>
</evidence>